<gene>
    <name evidence="1" type="ORF">C2R22_11260</name>
</gene>
<protein>
    <submittedName>
        <fullName evidence="1">XapX domain-containing protein</fullName>
    </submittedName>
</protein>
<organism evidence="1 2">
    <name type="scientific">Salinigranum rubrum</name>
    <dbReference type="NCBI Taxonomy" id="755307"/>
    <lineage>
        <taxon>Archaea</taxon>
        <taxon>Methanobacteriati</taxon>
        <taxon>Methanobacteriota</taxon>
        <taxon>Stenosarchaea group</taxon>
        <taxon>Halobacteria</taxon>
        <taxon>Halobacteriales</taxon>
        <taxon>Haloferacaceae</taxon>
        <taxon>Salinigranum</taxon>
    </lineage>
</organism>
<reference evidence="1 2" key="1">
    <citation type="submission" date="2018-01" db="EMBL/GenBank/DDBJ databases">
        <title>Complete genome sequence of Salinigranum rubrum GX10T, an extremely halophilic archaeon isolated from a marine solar saltern.</title>
        <authorList>
            <person name="Han S."/>
        </authorList>
    </citation>
    <scope>NUCLEOTIDE SEQUENCE [LARGE SCALE GENOMIC DNA]</scope>
    <source>
        <strain evidence="1 2">GX10</strain>
    </source>
</reference>
<evidence type="ECO:0000313" key="2">
    <source>
        <dbReference type="Proteomes" id="UP000236584"/>
    </source>
</evidence>
<dbReference type="EMBL" id="CP026309">
    <property type="protein sequence ID" value="AUV82155.1"/>
    <property type="molecule type" value="Genomic_DNA"/>
</dbReference>
<dbReference type="KEGG" id="srub:C2R22_11260"/>
<dbReference type="Proteomes" id="UP000236584">
    <property type="component" value="Chromosome"/>
</dbReference>
<sequence length="65" mass="6600">MNGQVLLALVTGIVAGAIFAALEVPIPAPPNVAGVVGIVGLYLGFRGVEALGYSVDMLAVFRALF</sequence>
<dbReference type="OrthoDB" id="305804at2157"/>
<proteinExistence type="predicted"/>
<accession>A0A2I8VJS1</accession>
<dbReference type="AlphaFoldDB" id="A0A2I8VJS1"/>
<dbReference type="InterPro" id="IPR020017">
    <property type="entry name" value="XapX_domain"/>
</dbReference>
<evidence type="ECO:0000313" key="1">
    <source>
        <dbReference type="EMBL" id="AUV82155.1"/>
    </source>
</evidence>
<keyword evidence="2" id="KW-1185">Reference proteome</keyword>
<name>A0A2I8VJS1_9EURY</name>
<dbReference type="NCBIfam" id="TIGR03510">
    <property type="entry name" value="XapX"/>
    <property type="match status" value="1"/>
</dbReference>